<dbReference type="InterPro" id="IPR037873">
    <property type="entry name" value="BamE-like"/>
</dbReference>
<name>A0A2N9YEN6_9GAMM</name>
<evidence type="ECO:0000313" key="3">
    <source>
        <dbReference type="EMBL" id="AUI68953.1"/>
    </source>
</evidence>
<sequence>MMYKLLAMITLTLFLTACGSPINQANYDKVTDDMLYSEVVKLLGEPTHKNSSGMNVGSIDLSGTDAEWQEGGLTINIVFVNDKVKIKRIKK</sequence>
<dbReference type="OrthoDB" id="5422169at2"/>
<dbReference type="RefSeq" id="WP_066246147.1">
    <property type="nucleotide sequence ID" value="NZ_CP012373.2"/>
</dbReference>
<proteinExistence type="predicted"/>
<feature type="signal peptide" evidence="2">
    <location>
        <begin position="1"/>
        <end position="19"/>
    </location>
</feature>
<dbReference type="AlphaFoldDB" id="A0A2N9YEN6"/>
<evidence type="ECO:0000256" key="1">
    <source>
        <dbReference type="ARBA" id="ARBA00022729"/>
    </source>
</evidence>
<feature type="chain" id="PRO_5014854373" evidence="2">
    <location>
        <begin position="20"/>
        <end position="91"/>
    </location>
</feature>
<protein>
    <submittedName>
        <fullName evidence="3">DUF3862 domain-containing protein</fullName>
    </submittedName>
</protein>
<evidence type="ECO:0000256" key="2">
    <source>
        <dbReference type="SAM" id="SignalP"/>
    </source>
</evidence>
<dbReference type="Gene3D" id="3.30.1450.10">
    <property type="match status" value="1"/>
</dbReference>
<dbReference type="KEGG" id="blep:AL038_14515"/>
<dbReference type="Proteomes" id="UP000234271">
    <property type="component" value="Chromosome"/>
</dbReference>
<keyword evidence="4" id="KW-1185">Reference proteome</keyword>
<gene>
    <name evidence="3" type="ORF">BLE401_09745</name>
</gene>
<organism evidence="3 4">
    <name type="scientific">Beggiatoa leptomitoformis</name>
    <dbReference type="NCBI Taxonomy" id="288004"/>
    <lineage>
        <taxon>Bacteria</taxon>
        <taxon>Pseudomonadati</taxon>
        <taxon>Pseudomonadota</taxon>
        <taxon>Gammaproteobacteria</taxon>
        <taxon>Thiotrichales</taxon>
        <taxon>Thiotrichaceae</taxon>
        <taxon>Beggiatoa</taxon>
    </lineage>
</organism>
<accession>A0A2N9YEN6</accession>
<dbReference type="PROSITE" id="PS51257">
    <property type="entry name" value="PROKAR_LIPOPROTEIN"/>
    <property type="match status" value="1"/>
</dbReference>
<dbReference type="EMBL" id="CP018889">
    <property type="protein sequence ID" value="AUI68953.1"/>
    <property type="molecule type" value="Genomic_DNA"/>
</dbReference>
<dbReference type="STRING" id="288004.AL038_14515"/>
<reference evidence="4" key="1">
    <citation type="submission" date="2016-12" db="EMBL/GenBank/DDBJ databases">
        <title>Complete Genome Sequence of Beggiatoa leptomitiformis D-401.</title>
        <authorList>
            <person name="Fomenkov A."/>
            <person name="Vincze T."/>
            <person name="Grabovich M."/>
            <person name="Anton B.P."/>
            <person name="Dubinina G."/>
            <person name="Orlova M."/>
            <person name="Belousova E."/>
            <person name="Roberts R.J."/>
        </authorList>
    </citation>
    <scope>NUCLEOTIDE SEQUENCE [LARGE SCALE GENOMIC DNA]</scope>
    <source>
        <strain evidence="4">D-401</strain>
    </source>
</reference>
<evidence type="ECO:0000313" key="4">
    <source>
        <dbReference type="Proteomes" id="UP000234271"/>
    </source>
</evidence>
<keyword evidence="1 2" id="KW-0732">Signal</keyword>